<dbReference type="Proteomes" id="UP000256970">
    <property type="component" value="Unassembled WGS sequence"/>
</dbReference>
<dbReference type="GO" id="GO:0019005">
    <property type="term" value="C:SCF ubiquitin ligase complex"/>
    <property type="evidence" value="ECO:0007669"/>
    <property type="project" value="TreeGrafter"/>
</dbReference>
<accession>A0A383VLW3</accession>
<evidence type="ECO:0000256" key="1">
    <source>
        <dbReference type="ARBA" id="ARBA00004430"/>
    </source>
</evidence>
<gene>
    <name evidence="2" type="ORF">BQ4739_LOCUS6275</name>
</gene>
<dbReference type="Gene3D" id="3.80.10.10">
    <property type="entry name" value="Ribonuclease Inhibitor"/>
    <property type="match status" value="1"/>
</dbReference>
<proteinExistence type="predicted"/>
<comment type="subcellular location">
    <subcellularLocation>
        <location evidence="1">Cytoplasm</location>
        <location evidence="1">Cytoskeleton</location>
        <location evidence="1">Cilium axoneme</location>
    </subcellularLocation>
</comment>
<dbReference type="GO" id="GO:0005930">
    <property type="term" value="C:axoneme"/>
    <property type="evidence" value="ECO:0007669"/>
    <property type="project" value="UniProtKB-SubCell"/>
</dbReference>
<dbReference type="InterPro" id="IPR032675">
    <property type="entry name" value="LRR_dom_sf"/>
</dbReference>
<protein>
    <submittedName>
        <fullName evidence="2">Uncharacterized protein</fullName>
    </submittedName>
</protein>
<dbReference type="SUPFAM" id="SSF52047">
    <property type="entry name" value="RNI-like"/>
    <property type="match status" value="1"/>
</dbReference>
<name>A0A383VLW3_TETOB</name>
<keyword evidence="3" id="KW-1185">Reference proteome</keyword>
<dbReference type="STRING" id="3088.A0A383VLW3"/>
<dbReference type="PANTHER" id="PTHR13318">
    <property type="entry name" value="PARTNER OF PAIRED, ISOFORM B-RELATED"/>
    <property type="match status" value="1"/>
</dbReference>
<evidence type="ECO:0000313" key="2">
    <source>
        <dbReference type="EMBL" id="SZX65809.1"/>
    </source>
</evidence>
<organism evidence="2 3">
    <name type="scientific">Tetradesmus obliquus</name>
    <name type="common">Green alga</name>
    <name type="synonym">Acutodesmus obliquus</name>
    <dbReference type="NCBI Taxonomy" id="3088"/>
    <lineage>
        <taxon>Eukaryota</taxon>
        <taxon>Viridiplantae</taxon>
        <taxon>Chlorophyta</taxon>
        <taxon>core chlorophytes</taxon>
        <taxon>Chlorophyceae</taxon>
        <taxon>CS clade</taxon>
        <taxon>Sphaeropleales</taxon>
        <taxon>Scenedesmaceae</taxon>
        <taxon>Tetradesmus</taxon>
    </lineage>
</organism>
<dbReference type="GO" id="GO:0031146">
    <property type="term" value="P:SCF-dependent proteasomal ubiquitin-dependent protein catabolic process"/>
    <property type="evidence" value="ECO:0007669"/>
    <property type="project" value="TreeGrafter"/>
</dbReference>
<reference evidence="2 3" key="1">
    <citation type="submission" date="2016-10" db="EMBL/GenBank/DDBJ databases">
        <authorList>
            <person name="Cai Z."/>
        </authorList>
    </citation>
    <scope>NUCLEOTIDE SEQUENCE [LARGE SCALE GENOMIC DNA]</scope>
</reference>
<dbReference type="PANTHER" id="PTHR13318:SF105">
    <property type="entry name" value="F-BOX_LRR-REPEAT PROTEIN 3"/>
    <property type="match status" value="1"/>
</dbReference>
<dbReference type="AlphaFoldDB" id="A0A383VLW3"/>
<dbReference type="EMBL" id="FNXT01000665">
    <property type="protein sequence ID" value="SZX65809.1"/>
    <property type="molecule type" value="Genomic_DNA"/>
</dbReference>
<sequence>MSAVLPLQQLQRFALSQGFEERLPLLQVAQLPSLQQLSLLCWNASEAAPSATAWAHVLQLCALTIMLEEEAPPQSTMTAILDGIAACTQLTELHLKASAAAPNGDDSKRQAVAVCGKLGGLTNLQELCISGRSKLVAGDARALTTLTGLTELNLSGLGAAVNDAAAGALARSLKQLQHLNLGRCELGDMLGQLTQLTTLGLCSSSGLTQEGLMLLTGLTRLQQLWVGGCAQVTDNHVEEFWAAVRPKR</sequence>
<evidence type="ECO:0000313" key="3">
    <source>
        <dbReference type="Proteomes" id="UP000256970"/>
    </source>
</evidence>